<dbReference type="STRING" id="479431.Namu_0099"/>
<dbReference type="AlphaFoldDB" id="C8XIU6"/>
<dbReference type="EMBL" id="CP001737">
    <property type="protein sequence ID" value="ACV76533.1"/>
    <property type="molecule type" value="Genomic_DNA"/>
</dbReference>
<reference evidence="1 2" key="2">
    <citation type="journal article" date="2010" name="Stand. Genomic Sci.">
        <title>Complete genome sequence of Nakamurella multipartita type strain (Y-104).</title>
        <authorList>
            <person name="Tice H."/>
            <person name="Mayilraj S."/>
            <person name="Sims D."/>
            <person name="Lapidus A."/>
            <person name="Nolan M."/>
            <person name="Lucas S."/>
            <person name="Glavina Del Rio T."/>
            <person name="Copeland A."/>
            <person name="Cheng J.F."/>
            <person name="Meincke L."/>
            <person name="Bruce D."/>
            <person name="Goodwin L."/>
            <person name="Pitluck S."/>
            <person name="Ivanova N."/>
            <person name="Mavromatis K."/>
            <person name="Ovchinnikova G."/>
            <person name="Pati A."/>
            <person name="Chen A."/>
            <person name="Palaniappan K."/>
            <person name="Land M."/>
            <person name="Hauser L."/>
            <person name="Chang Y.J."/>
            <person name="Jeffries C.D."/>
            <person name="Detter J.C."/>
            <person name="Brettin T."/>
            <person name="Rohde M."/>
            <person name="Goker M."/>
            <person name="Bristow J."/>
            <person name="Eisen J.A."/>
            <person name="Markowitz V."/>
            <person name="Hugenholtz P."/>
            <person name="Kyrpides N.C."/>
            <person name="Klenk H.P."/>
            <person name="Chen F."/>
        </authorList>
    </citation>
    <scope>NUCLEOTIDE SEQUENCE [LARGE SCALE GENOMIC DNA]</scope>
    <source>
        <strain evidence="2">ATCC 700099 / DSM 44233 / CIP 104796 / JCM 9543 / NBRC 105858 / Y-104</strain>
    </source>
</reference>
<dbReference type="RefSeq" id="WP_012814008.1">
    <property type="nucleotide sequence ID" value="NC_013235.1"/>
</dbReference>
<dbReference type="InParanoid" id="C8XIU6"/>
<protein>
    <recommendedName>
        <fullName evidence="3">TIGR04338 family metallohydrolase</fullName>
    </recommendedName>
</protein>
<dbReference type="NCBIfam" id="TIGR04338">
    <property type="entry name" value="HEXXH_Rv0185"/>
    <property type="match status" value="1"/>
</dbReference>
<proteinExistence type="predicted"/>
<evidence type="ECO:0008006" key="3">
    <source>
        <dbReference type="Google" id="ProtNLM"/>
    </source>
</evidence>
<gene>
    <name evidence="1" type="ordered locus">Namu_0099</name>
</gene>
<dbReference type="KEGG" id="nml:Namu_0099"/>
<sequence>MGSVGRSTAETAPRDGQRAKVYEAEHLVHRIFDRSAEYPVVQIAGSQLVLPPERRFGSVPAVQVYVRRVLDLGWVRATWPRATVPVRVRERAGSTQAHYERAGAVMAVPGYRTGSGWALRELVILHELAHHLADQVEPAHGGPFVDRLLTLVDGVIGAEAALLMRITMLDAGVAIG</sequence>
<dbReference type="HOGENOM" id="CLU_137923_0_0_11"/>
<dbReference type="InterPro" id="IPR027595">
    <property type="entry name" value="CHP04338"/>
</dbReference>
<name>C8XIU6_NAKMY</name>
<dbReference type="Proteomes" id="UP000002218">
    <property type="component" value="Chromosome"/>
</dbReference>
<keyword evidence="2" id="KW-1185">Reference proteome</keyword>
<evidence type="ECO:0000313" key="1">
    <source>
        <dbReference type="EMBL" id="ACV76533.1"/>
    </source>
</evidence>
<organism evidence="1 2">
    <name type="scientific">Nakamurella multipartita (strain ATCC 700099 / DSM 44233 / CIP 104796 / JCM 9543 / NBRC 105858 / Y-104)</name>
    <name type="common">Microsphaera multipartita</name>
    <dbReference type="NCBI Taxonomy" id="479431"/>
    <lineage>
        <taxon>Bacteria</taxon>
        <taxon>Bacillati</taxon>
        <taxon>Actinomycetota</taxon>
        <taxon>Actinomycetes</taxon>
        <taxon>Nakamurellales</taxon>
        <taxon>Nakamurellaceae</taxon>
        <taxon>Nakamurella</taxon>
    </lineage>
</organism>
<reference evidence="2" key="1">
    <citation type="submission" date="2009-09" db="EMBL/GenBank/DDBJ databases">
        <title>The complete genome of Nakamurella multipartita DSM 44233.</title>
        <authorList>
            <consortium name="US DOE Joint Genome Institute (JGI-PGF)"/>
            <person name="Lucas S."/>
            <person name="Copeland A."/>
            <person name="Lapidus A."/>
            <person name="Glavina del Rio T."/>
            <person name="Dalin E."/>
            <person name="Tice H."/>
            <person name="Bruce D."/>
            <person name="Goodwin L."/>
            <person name="Pitluck S."/>
            <person name="Kyrpides N."/>
            <person name="Mavromatis K."/>
            <person name="Ivanova N."/>
            <person name="Ovchinnikova G."/>
            <person name="Sims D."/>
            <person name="Meincke L."/>
            <person name="Brettin T."/>
            <person name="Detter J.C."/>
            <person name="Han C."/>
            <person name="Larimer F."/>
            <person name="Land M."/>
            <person name="Hauser L."/>
            <person name="Markowitz V."/>
            <person name="Cheng J.-F."/>
            <person name="Hugenholtz P."/>
            <person name="Woyke T."/>
            <person name="Wu D."/>
            <person name="Klenk H.-P."/>
            <person name="Eisen J.A."/>
        </authorList>
    </citation>
    <scope>NUCLEOTIDE SEQUENCE [LARGE SCALE GENOMIC DNA]</scope>
    <source>
        <strain evidence="2">ATCC 700099 / DSM 44233 / CIP 104796 / JCM 9543 / NBRC 105858 / Y-104</strain>
    </source>
</reference>
<accession>C8XIU6</accession>
<dbReference type="eggNOG" id="ENOG50331UX">
    <property type="taxonomic scope" value="Bacteria"/>
</dbReference>
<evidence type="ECO:0000313" key="2">
    <source>
        <dbReference type="Proteomes" id="UP000002218"/>
    </source>
</evidence>